<name>A0A6N2Z2J7_9BACT</name>
<dbReference type="AlphaFoldDB" id="A0A6N2Z2J7"/>
<dbReference type="Gene3D" id="2.40.128.410">
    <property type="match status" value="1"/>
</dbReference>
<protein>
    <recommendedName>
        <fullName evidence="3">DUF4251 domain-containing protein</fullName>
    </recommendedName>
</protein>
<accession>A0A6N2Z2J7</accession>
<evidence type="ECO:0000256" key="1">
    <source>
        <dbReference type="SAM" id="SignalP"/>
    </source>
</evidence>
<evidence type="ECO:0008006" key="3">
    <source>
        <dbReference type="Google" id="ProtNLM"/>
    </source>
</evidence>
<dbReference type="RefSeq" id="WP_412443147.1">
    <property type="nucleotide sequence ID" value="NZ_CACRUT010000005.1"/>
</dbReference>
<evidence type="ECO:0000313" key="2">
    <source>
        <dbReference type="EMBL" id="VYT72713.1"/>
    </source>
</evidence>
<feature type="chain" id="PRO_5027045182" description="DUF4251 domain-containing protein" evidence="1">
    <location>
        <begin position="26"/>
        <end position="149"/>
    </location>
</feature>
<dbReference type="EMBL" id="CACRUT010000005">
    <property type="protein sequence ID" value="VYT72713.1"/>
    <property type="molecule type" value="Genomic_DNA"/>
</dbReference>
<gene>
    <name evidence="2" type="ORF">PCLFYP37_00967</name>
</gene>
<keyword evidence="1" id="KW-0732">Signal</keyword>
<organism evidence="2">
    <name type="scientific">Paraprevotella clara</name>
    <dbReference type="NCBI Taxonomy" id="454154"/>
    <lineage>
        <taxon>Bacteria</taxon>
        <taxon>Pseudomonadati</taxon>
        <taxon>Bacteroidota</taxon>
        <taxon>Bacteroidia</taxon>
        <taxon>Bacteroidales</taxon>
        <taxon>Prevotellaceae</taxon>
        <taxon>Paraprevotella</taxon>
    </lineage>
</organism>
<sequence>MMGKRLVLSAVCLWGSLMSVFSQDAKVFDADSFNVAVTYMMPVSYPARTLSYGYGVALRNDSAFVYLPYMGRVYQPAMNDDGLRFALPAKDVKTRDVGDKGKRVEFSVRKVPVVYKFTVTGYGSGRADIILIPSNAQSISYSGYWNEDI</sequence>
<dbReference type="InterPro" id="IPR025347">
    <property type="entry name" value="DUF4251"/>
</dbReference>
<proteinExistence type="predicted"/>
<feature type="signal peptide" evidence="1">
    <location>
        <begin position="1"/>
        <end position="25"/>
    </location>
</feature>
<dbReference type="Pfam" id="PF14059">
    <property type="entry name" value="DUF4251"/>
    <property type="match status" value="1"/>
</dbReference>
<reference evidence="2" key="1">
    <citation type="submission" date="2019-11" db="EMBL/GenBank/DDBJ databases">
        <authorList>
            <person name="Feng L."/>
        </authorList>
    </citation>
    <scope>NUCLEOTIDE SEQUENCE</scope>
    <source>
        <strain evidence="2">PclaraLFYP37</strain>
    </source>
</reference>